<accession>A0ACC5R004</accession>
<keyword evidence="2" id="KW-1185">Reference proteome</keyword>
<evidence type="ECO:0000313" key="1">
    <source>
        <dbReference type="EMBL" id="MBK1865951.1"/>
    </source>
</evidence>
<gene>
    <name evidence="1" type="ORF">JHL16_06270</name>
</gene>
<sequence>MTLLIIGIVIFVGSHLAVMLLPRLREGLLGGMGEGPYKGVFSLVSLVGLALMIYGFYTTRGMLEGTDYLYTPAPWARHLAMTLVLLAFILIGASHGKGYLKSWLKHPMSIGFGLWAVAHLMANGDRPGVYLFASILALAVIDIVLSTARGKLPTHEPRVRSDVIAVVTGIVLYLIFLFGVHPYVFNLPIIT</sequence>
<organism evidence="1 2">
    <name type="scientific">Taklimakanibacter albus</name>
    <dbReference type="NCBI Taxonomy" id="2800327"/>
    <lineage>
        <taxon>Bacteria</taxon>
        <taxon>Pseudomonadati</taxon>
        <taxon>Pseudomonadota</taxon>
        <taxon>Alphaproteobacteria</taxon>
        <taxon>Hyphomicrobiales</taxon>
        <taxon>Aestuariivirgaceae</taxon>
        <taxon>Taklimakanibacter</taxon>
    </lineage>
</organism>
<comment type="caution">
    <text evidence="1">The sequence shown here is derived from an EMBL/GenBank/DDBJ whole genome shotgun (WGS) entry which is preliminary data.</text>
</comment>
<reference evidence="1" key="1">
    <citation type="submission" date="2021-01" db="EMBL/GenBank/DDBJ databases">
        <authorList>
            <person name="Sun Q."/>
        </authorList>
    </citation>
    <scope>NUCLEOTIDE SEQUENCE</scope>
    <source>
        <strain evidence="1">YIM B02566</strain>
    </source>
</reference>
<dbReference type="Proteomes" id="UP000616151">
    <property type="component" value="Unassembled WGS sequence"/>
</dbReference>
<name>A0ACC5R004_9HYPH</name>
<evidence type="ECO:0000313" key="2">
    <source>
        <dbReference type="Proteomes" id="UP000616151"/>
    </source>
</evidence>
<dbReference type="EMBL" id="JAENHL010000006">
    <property type="protein sequence ID" value="MBK1865951.1"/>
    <property type="molecule type" value="Genomic_DNA"/>
</dbReference>
<protein>
    <submittedName>
        <fullName evidence="1">NnrU family protein</fullName>
    </submittedName>
</protein>
<proteinExistence type="predicted"/>